<dbReference type="Pfam" id="PF00561">
    <property type="entry name" value="Abhydrolase_1"/>
    <property type="match status" value="1"/>
</dbReference>
<dbReference type="Gene3D" id="3.40.50.1820">
    <property type="entry name" value="alpha/beta hydrolase"/>
    <property type="match status" value="1"/>
</dbReference>
<evidence type="ECO:0000259" key="1">
    <source>
        <dbReference type="Pfam" id="PF00561"/>
    </source>
</evidence>
<accession>A0A927FC19</accession>
<dbReference type="GO" id="GO:0016787">
    <property type="term" value="F:hydrolase activity"/>
    <property type="evidence" value="ECO:0007669"/>
    <property type="project" value="UniProtKB-KW"/>
</dbReference>
<reference evidence="2" key="1">
    <citation type="submission" date="2020-09" db="EMBL/GenBank/DDBJ databases">
        <title>Pelagicoccus enzymogenes sp. nov. with an EPS production, isolated from marine sediment.</title>
        <authorList>
            <person name="Feng X."/>
        </authorList>
    </citation>
    <scope>NUCLEOTIDE SEQUENCE</scope>
    <source>
        <strain evidence="2">NFK12</strain>
    </source>
</reference>
<dbReference type="PANTHER" id="PTHR42886:SF53">
    <property type="entry name" value="ALPHA_BETA-HYDROLASES SUPERFAMILY PROTEIN"/>
    <property type="match status" value="1"/>
</dbReference>
<sequence length="243" mass="26227">MFDTIRNAQGEKLDYSYQQADPAQPSEWLYVIGHGVTGNKDRPIVADSAQALKAAGFDTLAFSFSGNGDSEGRFQDSNVSKEVEDLGSILDAVGERNVAYVGHSMGAAVGVLRAARDPRIQRLVSLAGMVDTKKFALTEFGEETPDQGLMWEEESCPLSQSFMTDLCETVGSVLESAKSVSIPWLLLHGTEDDVVLIEDSESIAALSKPKVTLQKIEGADHSFNELARAPAMAVLANWAQKNS</sequence>
<feature type="domain" description="AB hydrolase-1" evidence="1">
    <location>
        <begin position="32"/>
        <end position="131"/>
    </location>
</feature>
<organism evidence="2 3">
    <name type="scientific">Pelagicoccus enzymogenes</name>
    <dbReference type="NCBI Taxonomy" id="2773457"/>
    <lineage>
        <taxon>Bacteria</taxon>
        <taxon>Pseudomonadati</taxon>
        <taxon>Verrucomicrobiota</taxon>
        <taxon>Opitutia</taxon>
        <taxon>Puniceicoccales</taxon>
        <taxon>Pelagicoccaceae</taxon>
        <taxon>Pelagicoccus</taxon>
    </lineage>
</organism>
<keyword evidence="3" id="KW-1185">Reference proteome</keyword>
<dbReference type="SUPFAM" id="SSF53474">
    <property type="entry name" value="alpha/beta-Hydrolases"/>
    <property type="match status" value="1"/>
</dbReference>
<evidence type="ECO:0000313" key="2">
    <source>
        <dbReference type="EMBL" id="MBD5780678.1"/>
    </source>
</evidence>
<evidence type="ECO:0000313" key="3">
    <source>
        <dbReference type="Proteomes" id="UP000622317"/>
    </source>
</evidence>
<dbReference type="RefSeq" id="WP_191617774.1">
    <property type="nucleotide sequence ID" value="NZ_JACYFG010000036.1"/>
</dbReference>
<protein>
    <submittedName>
        <fullName evidence="2">Alpha/beta fold hydrolase</fullName>
    </submittedName>
</protein>
<dbReference type="PANTHER" id="PTHR42886">
    <property type="entry name" value="RE40534P-RELATED"/>
    <property type="match status" value="1"/>
</dbReference>
<dbReference type="InterPro" id="IPR029058">
    <property type="entry name" value="AB_hydrolase_fold"/>
</dbReference>
<keyword evidence="2" id="KW-0378">Hydrolase</keyword>
<gene>
    <name evidence="2" type="ORF">IEN85_14355</name>
</gene>
<dbReference type="InterPro" id="IPR000073">
    <property type="entry name" value="AB_hydrolase_1"/>
</dbReference>
<name>A0A927FC19_9BACT</name>
<dbReference type="EMBL" id="JACYFG010000036">
    <property type="protein sequence ID" value="MBD5780678.1"/>
    <property type="molecule type" value="Genomic_DNA"/>
</dbReference>
<dbReference type="Proteomes" id="UP000622317">
    <property type="component" value="Unassembled WGS sequence"/>
</dbReference>
<proteinExistence type="predicted"/>
<dbReference type="AlphaFoldDB" id="A0A927FC19"/>
<comment type="caution">
    <text evidence="2">The sequence shown here is derived from an EMBL/GenBank/DDBJ whole genome shotgun (WGS) entry which is preliminary data.</text>
</comment>